<feature type="domain" description="4'-phosphopantetheinyl transferase" evidence="4">
    <location>
        <begin position="296"/>
        <end position="428"/>
    </location>
</feature>
<feature type="transmembrane region" description="Helical" evidence="3">
    <location>
        <begin position="107"/>
        <end position="128"/>
    </location>
</feature>
<evidence type="ECO:0000259" key="4">
    <source>
        <dbReference type="Pfam" id="PF01648"/>
    </source>
</evidence>
<dbReference type="GO" id="GO:0000287">
    <property type="term" value="F:magnesium ion binding"/>
    <property type="evidence" value="ECO:0007669"/>
    <property type="project" value="InterPro"/>
</dbReference>
<evidence type="ECO:0000256" key="2">
    <source>
        <dbReference type="SAM" id="MobiDB-lite"/>
    </source>
</evidence>
<gene>
    <name evidence="5" type="ORF">CT0861_10798</name>
</gene>
<keyword evidence="3" id="KW-1133">Transmembrane helix</keyword>
<evidence type="ECO:0000256" key="3">
    <source>
        <dbReference type="SAM" id="Phobius"/>
    </source>
</evidence>
<feature type="transmembrane region" description="Helical" evidence="3">
    <location>
        <begin position="192"/>
        <end position="214"/>
    </location>
</feature>
<dbReference type="EMBL" id="LFIV01000028">
    <property type="protein sequence ID" value="KZL74982.1"/>
    <property type="molecule type" value="Genomic_DNA"/>
</dbReference>
<dbReference type="InterPro" id="IPR013920">
    <property type="entry name" value="DUF1774_fun"/>
</dbReference>
<evidence type="ECO:0000313" key="5">
    <source>
        <dbReference type="EMBL" id="KZL74982.1"/>
    </source>
</evidence>
<feature type="transmembrane region" description="Helical" evidence="3">
    <location>
        <begin position="161"/>
        <end position="180"/>
    </location>
</feature>
<keyword evidence="6" id="KW-1185">Reference proteome</keyword>
<feature type="transmembrane region" description="Helical" evidence="3">
    <location>
        <begin position="66"/>
        <end position="95"/>
    </location>
</feature>
<dbReference type="InterPro" id="IPR008278">
    <property type="entry name" value="4-PPantetheinyl_Trfase_dom"/>
</dbReference>
<dbReference type="PANTHER" id="PTHR37992">
    <property type="entry name" value="EXPRESSED PROTEIN"/>
    <property type="match status" value="1"/>
</dbReference>
<dbReference type="Pfam" id="PF01648">
    <property type="entry name" value="ACPS"/>
    <property type="match status" value="1"/>
</dbReference>
<keyword evidence="3" id="KW-0812">Transmembrane</keyword>
<comment type="caution">
    <text evidence="5">The sequence shown here is derived from an EMBL/GenBank/DDBJ whole genome shotgun (WGS) entry which is preliminary data.</text>
</comment>
<dbReference type="Pfam" id="PF08611">
    <property type="entry name" value="DUF1774"/>
    <property type="match status" value="1"/>
</dbReference>
<dbReference type="Gene3D" id="3.90.470.20">
    <property type="entry name" value="4'-phosphopantetheinyl transferase domain"/>
    <property type="match status" value="1"/>
</dbReference>
<feature type="transmembrane region" description="Helical" evidence="3">
    <location>
        <begin position="221"/>
        <end position="238"/>
    </location>
</feature>
<keyword evidence="3" id="KW-0472">Membrane</keyword>
<evidence type="ECO:0000256" key="1">
    <source>
        <dbReference type="ARBA" id="ARBA00022679"/>
    </source>
</evidence>
<organism evidence="5 6">
    <name type="scientific">Colletotrichum tofieldiae</name>
    <dbReference type="NCBI Taxonomy" id="708197"/>
    <lineage>
        <taxon>Eukaryota</taxon>
        <taxon>Fungi</taxon>
        <taxon>Dikarya</taxon>
        <taxon>Ascomycota</taxon>
        <taxon>Pezizomycotina</taxon>
        <taxon>Sordariomycetes</taxon>
        <taxon>Hypocreomycetidae</taxon>
        <taxon>Glomerellales</taxon>
        <taxon>Glomerellaceae</taxon>
        <taxon>Colletotrichum</taxon>
        <taxon>Colletotrichum spaethianum species complex</taxon>
    </lineage>
</organism>
<evidence type="ECO:0000313" key="6">
    <source>
        <dbReference type="Proteomes" id="UP000076552"/>
    </source>
</evidence>
<sequence>MPTATERIHALNPFSKKESHSARTITTYKVLTILSWLLSLIVTLYYTVNEPRDGFTIRKRIWDQNYLYPTAFTLNSVIVDIYWIVLFILQIGYVAHLFSSNSDYVNAAASVGSHFIFNNLLHFAFVMLFVRSHWVWAEIILIINFANLSSLYFRHNTYPRFIHWPVVSAPLAWTFVAIYWNGAIMVPHPHSLVARIFGNIFIWSILVYGGFFIVAYKDYTIGFSLSALAAAIGVAQFHRQIIAFQWIFAFTIMAVLFVSTLVIAYPAATGKDYPWRSRSSAPADQERAPLLANDHDRGTRFLQRVFTKDERALVPADPPSAHTSTTKLETSQDGDFQALKKHNPLLWKKATFVAGRFAAKEAAFKAHPLRRLSFHDITIVRRALEEGKENPNGSGPPVAVIRGEKEGEPGQTAMVSISHDGDYATAVCLGVEPETRRAGRSKGTGTRGWTRRLGRRE</sequence>
<dbReference type="InterPro" id="IPR037143">
    <property type="entry name" value="4-PPantetheinyl_Trfase_dom_sf"/>
</dbReference>
<dbReference type="Proteomes" id="UP000076552">
    <property type="component" value="Unassembled WGS sequence"/>
</dbReference>
<keyword evidence="1" id="KW-0808">Transferase</keyword>
<proteinExistence type="predicted"/>
<dbReference type="PANTHER" id="PTHR37992:SF1">
    <property type="entry name" value="DUF1774-DOMAIN-CONTAINING PROTEIN"/>
    <property type="match status" value="1"/>
</dbReference>
<dbReference type="AlphaFoldDB" id="A0A166VV15"/>
<feature type="transmembrane region" description="Helical" evidence="3">
    <location>
        <begin position="26"/>
        <end position="46"/>
    </location>
</feature>
<dbReference type="GO" id="GO:0008897">
    <property type="term" value="F:holo-[acyl-carrier-protein] synthase activity"/>
    <property type="evidence" value="ECO:0007669"/>
    <property type="project" value="InterPro"/>
</dbReference>
<reference evidence="5 6" key="1">
    <citation type="submission" date="2015-06" db="EMBL/GenBank/DDBJ databases">
        <title>Survival trade-offs in plant roots during colonization by closely related pathogenic and mutualistic fungi.</title>
        <authorList>
            <person name="Hacquard S."/>
            <person name="Kracher B."/>
            <person name="Hiruma K."/>
            <person name="Weinman A."/>
            <person name="Muench P."/>
            <person name="Garrido Oter R."/>
            <person name="Ver Loren van Themaat E."/>
            <person name="Dallerey J.-F."/>
            <person name="Damm U."/>
            <person name="Henrissat B."/>
            <person name="Lespinet O."/>
            <person name="Thon M."/>
            <person name="Kemen E."/>
            <person name="McHardy A.C."/>
            <person name="Schulze-Lefert P."/>
            <person name="O'Connell R.J."/>
        </authorList>
    </citation>
    <scope>NUCLEOTIDE SEQUENCE [LARGE SCALE GENOMIC DNA]</scope>
    <source>
        <strain evidence="5 6">0861</strain>
    </source>
</reference>
<feature type="region of interest" description="Disordered" evidence="2">
    <location>
        <begin position="433"/>
        <end position="457"/>
    </location>
</feature>
<accession>A0A166VV15</accession>
<name>A0A166VV15_9PEZI</name>
<feature type="transmembrane region" description="Helical" evidence="3">
    <location>
        <begin position="134"/>
        <end position="154"/>
    </location>
</feature>
<feature type="transmembrane region" description="Helical" evidence="3">
    <location>
        <begin position="244"/>
        <end position="268"/>
    </location>
</feature>
<protein>
    <submittedName>
        <fullName evidence="5">ATP synthase F0</fullName>
    </submittedName>
</protein>
<dbReference type="SUPFAM" id="SSF56214">
    <property type="entry name" value="4'-phosphopantetheinyl transferase"/>
    <property type="match status" value="1"/>
</dbReference>